<dbReference type="PANTHER" id="PTHR36307">
    <property type="entry name" value="FLAGELLA BASAL BODY P-RING FORMATION PROTEIN FLGA"/>
    <property type="match status" value="1"/>
</dbReference>
<dbReference type="Gene3D" id="3.90.1210.10">
    <property type="entry name" value="Antifreeze-like/N-acetylneuraminic acid synthase C-terminal domain"/>
    <property type="match status" value="1"/>
</dbReference>
<dbReference type="InterPro" id="IPR039246">
    <property type="entry name" value="Flagellar_FlgA"/>
</dbReference>
<keyword evidence="7" id="KW-1005">Bacterial flagellum biogenesis</keyword>
<name>A0ABV7ASJ0_9GAMM</name>
<gene>
    <name evidence="9" type="primary">flgA</name>
    <name evidence="9" type="ORF">ACFOJE_09875</name>
</gene>
<protein>
    <recommendedName>
        <fullName evidence="3 7">Flagella basal body P-ring formation protein FlgA</fullName>
    </recommendedName>
</protein>
<evidence type="ECO:0000256" key="7">
    <source>
        <dbReference type="RuleBase" id="RU362063"/>
    </source>
</evidence>
<evidence type="ECO:0000256" key="2">
    <source>
        <dbReference type="ARBA" id="ARBA00010474"/>
    </source>
</evidence>
<evidence type="ECO:0000313" key="9">
    <source>
        <dbReference type="EMBL" id="MFC2972514.1"/>
    </source>
</evidence>
<dbReference type="InterPro" id="IPR041231">
    <property type="entry name" value="FlgA_N"/>
</dbReference>
<dbReference type="CDD" id="cd11614">
    <property type="entry name" value="SAF_CpaB_FlgA_like"/>
    <property type="match status" value="1"/>
</dbReference>
<keyword evidence="9" id="KW-0966">Cell projection</keyword>
<dbReference type="NCBIfam" id="TIGR03170">
    <property type="entry name" value="flgA_cterm"/>
    <property type="match status" value="1"/>
</dbReference>
<comment type="caution">
    <text evidence="9">The sequence shown here is derived from an EMBL/GenBank/DDBJ whole genome shotgun (WGS) entry which is preliminary data.</text>
</comment>
<feature type="signal peptide" evidence="7">
    <location>
        <begin position="1"/>
        <end position="33"/>
    </location>
</feature>
<evidence type="ECO:0000256" key="4">
    <source>
        <dbReference type="ARBA" id="ARBA00022729"/>
    </source>
</evidence>
<keyword evidence="10" id="KW-1185">Reference proteome</keyword>
<dbReference type="PANTHER" id="PTHR36307:SF1">
    <property type="entry name" value="FLAGELLA BASAL BODY P-RING FORMATION PROTEIN FLGA"/>
    <property type="match status" value="1"/>
</dbReference>
<keyword evidence="5 7" id="KW-0574">Periplasm</keyword>
<reference evidence="10" key="1">
    <citation type="journal article" date="2019" name="Int. J. Syst. Evol. Microbiol.">
        <title>The Global Catalogue of Microorganisms (GCM) 10K type strain sequencing project: providing services to taxonomists for standard genome sequencing and annotation.</title>
        <authorList>
            <consortium name="The Broad Institute Genomics Platform"/>
            <consortium name="The Broad Institute Genome Sequencing Center for Infectious Disease"/>
            <person name="Wu L."/>
            <person name="Ma J."/>
        </authorList>
    </citation>
    <scope>NUCLEOTIDE SEQUENCE [LARGE SCALE GENOMIC DNA]</scope>
    <source>
        <strain evidence="10">KCTC 62195</strain>
    </source>
</reference>
<feature type="domain" description="SAF" evidence="8">
    <location>
        <begin position="110"/>
        <end position="172"/>
    </location>
</feature>
<dbReference type="Pfam" id="PF17656">
    <property type="entry name" value="ChapFlgA_N"/>
    <property type="match status" value="1"/>
</dbReference>
<feature type="chain" id="PRO_5044999956" description="Flagella basal body P-ring formation protein FlgA" evidence="7">
    <location>
        <begin position="34"/>
        <end position="234"/>
    </location>
</feature>
<dbReference type="SMART" id="SM00858">
    <property type="entry name" value="SAF"/>
    <property type="match status" value="1"/>
</dbReference>
<evidence type="ECO:0000259" key="8">
    <source>
        <dbReference type="SMART" id="SM00858"/>
    </source>
</evidence>
<organism evidence="9 10">
    <name type="scientific">Azotobacter bryophylli</name>
    <dbReference type="NCBI Taxonomy" id="1986537"/>
    <lineage>
        <taxon>Bacteria</taxon>
        <taxon>Pseudomonadati</taxon>
        <taxon>Pseudomonadota</taxon>
        <taxon>Gammaproteobacteria</taxon>
        <taxon>Pseudomonadales</taxon>
        <taxon>Pseudomonadaceae</taxon>
        <taxon>Azotobacter</taxon>
    </lineage>
</organism>
<evidence type="ECO:0000256" key="6">
    <source>
        <dbReference type="ARBA" id="ARBA00025643"/>
    </source>
</evidence>
<dbReference type="Gene3D" id="2.30.30.760">
    <property type="match status" value="1"/>
</dbReference>
<evidence type="ECO:0000256" key="1">
    <source>
        <dbReference type="ARBA" id="ARBA00004418"/>
    </source>
</evidence>
<dbReference type="InterPro" id="IPR017585">
    <property type="entry name" value="SAF_FlgA"/>
</dbReference>
<dbReference type="InterPro" id="IPR013974">
    <property type="entry name" value="SAF"/>
</dbReference>
<comment type="function">
    <text evidence="6 7">Involved in the assembly process of the P-ring formation. It may associate with FlgF on the rod constituting a structure essential for the P-ring assembly or may act as a modulator protein for the P-ring assembly.</text>
</comment>
<keyword evidence="9" id="KW-0969">Cilium</keyword>
<dbReference type="Pfam" id="PF13144">
    <property type="entry name" value="ChapFlgA"/>
    <property type="match status" value="1"/>
</dbReference>
<proteinExistence type="inferred from homology"/>
<dbReference type="EMBL" id="JBHRSJ010000017">
    <property type="protein sequence ID" value="MFC2972514.1"/>
    <property type="molecule type" value="Genomic_DNA"/>
</dbReference>
<keyword evidence="4 7" id="KW-0732">Signal</keyword>
<comment type="subcellular location">
    <subcellularLocation>
        <location evidence="1 7">Periplasm</location>
    </subcellularLocation>
</comment>
<sequence length="234" mass="25210">MPRRRLLRSLPVPLRGLSLCLAALLLGGQPAGAEEDLVTSRVRDLLIPQLPENAEIVVQQAAGNLPPCEDPQPFLPQSGQRLLGRVSIGVRCAGMSPQTRYLQATISVNGDYLVVRRAIRAGEIVEPDMLELRQGPLERLPRGTLTAPEQAVGLQAGRALSAGSTLQDNALRRPLLVERNARVTLEAQGAGFVIRREAVALEGGSLDSEVRLRADSGEVLRGRVIGANRLTVLY</sequence>
<keyword evidence="9" id="KW-0282">Flagellum</keyword>
<comment type="similarity">
    <text evidence="2 7">Belongs to the FlgA family.</text>
</comment>
<evidence type="ECO:0000256" key="5">
    <source>
        <dbReference type="ARBA" id="ARBA00022764"/>
    </source>
</evidence>
<dbReference type="RefSeq" id="WP_377814159.1">
    <property type="nucleotide sequence ID" value="NZ_JBHRSJ010000017.1"/>
</dbReference>
<evidence type="ECO:0000313" key="10">
    <source>
        <dbReference type="Proteomes" id="UP001595457"/>
    </source>
</evidence>
<accession>A0ABV7ASJ0</accession>
<dbReference type="Proteomes" id="UP001595457">
    <property type="component" value="Unassembled WGS sequence"/>
</dbReference>
<evidence type="ECO:0000256" key="3">
    <source>
        <dbReference type="ARBA" id="ARBA00014754"/>
    </source>
</evidence>